<evidence type="ECO:0000313" key="5">
    <source>
        <dbReference type="Proteomes" id="UP001329151"/>
    </source>
</evidence>
<dbReference type="PANTHER" id="PTHR47752:SF1">
    <property type="entry name" value="HTH-TYPE TRANSCRIPTIONAL REPRESSOR FABR"/>
    <property type="match status" value="1"/>
</dbReference>
<dbReference type="SUPFAM" id="SSF46689">
    <property type="entry name" value="Homeodomain-like"/>
    <property type="match status" value="1"/>
</dbReference>
<gene>
    <name evidence="4" type="ORF">RGQ30_03820</name>
</gene>
<dbReference type="EMBL" id="AP028947">
    <property type="protein sequence ID" value="BET24881.1"/>
    <property type="molecule type" value="Genomic_DNA"/>
</dbReference>
<dbReference type="RefSeq" id="WP_130558588.1">
    <property type="nucleotide sequence ID" value="NZ_AP028947.1"/>
</dbReference>
<proteinExistence type="predicted"/>
<dbReference type="Gene3D" id="1.10.357.10">
    <property type="entry name" value="Tetracycline Repressor, domain 2"/>
    <property type="match status" value="1"/>
</dbReference>
<dbReference type="AlphaFoldDB" id="A0AA86MCI1"/>
<evidence type="ECO:0000313" key="4">
    <source>
        <dbReference type="EMBL" id="BET24881.1"/>
    </source>
</evidence>
<dbReference type="InterPro" id="IPR001647">
    <property type="entry name" value="HTH_TetR"/>
</dbReference>
<protein>
    <submittedName>
        <fullName evidence="4">TetR family transcriptional regulator</fullName>
    </submittedName>
</protein>
<dbReference type="GO" id="GO:0003677">
    <property type="term" value="F:DNA binding"/>
    <property type="evidence" value="ECO:0007669"/>
    <property type="project" value="UniProtKB-UniRule"/>
</dbReference>
<dbReference type="PANTHER" id="PTHR47752">
    <property type="entry name" value="HTH-TYPE TRANSCRIPTIONAL REPRESSOR FABR"/>
    <property type="match status" value="1"/>
</dbReference>
<dbReference type="InterPro" id="IPR009057">
    <property type="entry name" value="Homeodomain-like_sf"/>
</dbReference>
<keyword evidence="5" id="KW-1185">Reference proteome</keyword>
<evidence type="ECO:0000256" key="1">
    <source>
        <dbReference type="ARBA" id="ARBA00023125"/>
    </source>
</evidence>
<name>A0AA86MCI1_9BURK</name>
<dbReference type="Gene3D" id="1.10.10.60">
    <property type="entry name" value="Homeodomain-like"/>
    <property type="match status" value="1"/>
</dbReference>
<reference evidence="4 5" key="1">
    <citation type="submission" date="2023-10" db="EMBL/GenBank/DDBJ databases">
        <title>Complete Genome Sequence of Limnobacter thiooxidans CS-K2T, Isolated from freshwater lake sediments in Bavaria, Germany.</title>
        <authorList>
            <person name="Naruki M."/>
            <person name="Watanabe A."/>
            <person name="Warashina T."/>
            <person name="Morita T."/>
            <person name="Arakawa K."/>
        </authorList>
    </citation>
    <scope>NUCLEOTIDE SEQUENCE [LARGE SCALE GENOMIC DNA]</scope>
    <source>
        <strain evidence="4 5">CS-K2</strain>
    </source>
</reference>
<dbReference type="InterPro" id="IPR050692">
    <property type="entry name" value="HTH_transcr_repressor_FabR"/>
</dbReference>
<evidence type="ECO:0000256" key="2">
    <source>
        <dbReference type="PROSITE-ProRule" id="PRU00335"/>
    </source>
</evidence>
<feature type="domain" description="HTH tetR-type" evidence="3">
    <location>
        <begin position="8"/>
        <end position="69"/>
    </location>
</feature>
<evidence type="ECO:0000259" key="3">
    <source>
        <dbReference type="PROSITE" id="PS50977"/>
    </source>
</evidence>
<dbReference type="PROSITE" id="PS50977">
    <property type="entry name" value="HTH_TETR_2"/>
    <property type="match status" value="1"/>
</dbReference>
<keyword evidence="1 2" id="KW-0238">DNA-binding</keyword>
<dbReference type="KEGG" id="lto:RGQ30_03820"/>
<sequence>MTSTASTIHGRTRLIDAALNLSYQRRSFSSLGIREITREASLSAPAFYRHFEDLADLGTAVILEVEKAVIEAFTEVRMSTAKEADLDIRPMLVKRFFDWAAENPKPVVVGASEAFGPLERMRNGLKKTIRAISEDICSDNRIAALLPGLPHEEMIEVLEVLAQNVLFMAVEYVEKPQERSAIYDKALRIVSVIFAGAHATHAMKLEQDSTPAP</sequence>
<dbReference type="Proteomes" id="UP001329151">
    <property type="component" value="Chromosome"/>
</dbReference>
<organism evidence="4 5">
    <name type="scientific">Limnobacter thiooxidans</name>
    <dbReference type="NCBI Taxonomy" id="131080"/>
    <lineage>
        <taxon>Bacteria</taxon>
        <taxon>Pseudomonadati</taxon>
        <taxon>Pseudomonadota</taxon>
        <taxon>Betaproteobacteria</taxon>
        <taxon>Burkholderiales</taxon>
        <taxon>Burkholderiaceae</taxon>
        <taxon>Limnobacter</taxon>
    </lineage>
</organism>
<accession>A0AA86MCI1</accession>
<dbReference type="Pfam" id="PF00440">
    <property type="entry name" value="TetR_N"/>
    <property type="match status" value="1"/>
</dbReference>
<feature type="DNA-binding region" description="H-T-H motif" evidence="2">
    <location>
        <begin position="32"/>
        <end position="51"/>
    </location>
</feature>